<keyword evidence="1" id="KW-0560">Oxidoreductase</keyword>
<dbReference type="Proteomes" id="UP001302602">
    <property type="component" value="Unassembled WGS sequence"/>
</dbReference>
<gene>
    <name evidence="2" type="ORF">N657DRAFT_215439</name>
</gene>
<comment type="caution">
    <text evidence="2">The sequence shown here is derived from an EMBL/GenBank/DDBJ whole genome shotgun (WGS) entry which is preliminary data.</text>
</comment>
<dbReference type="InterPro" id="IPR025337">
    <property type="entry name" value="Questin_oxidase-like"/>
</dbReference>
<dbReference type="AlphaFoldDB" id="A0AAN6Z725"/>
<evidence type="ECO:0000256" key="1">
    <source>
        <dbReference type="ARBA" id="ARBA00023002"/>
    </source>
</evidence>
<accession>A0AAN6Z725</accession>
<reference evidence="2" key="1">
    <citation type="journal article" date="2023" name="Mol. Phylogenet. Evol.">
        <title>Genome-scale phylogeny and comparative genomics of the fungal order Sordariales.</title>
        <authorList>
            <person name="Hensen N."/>
            <person name="Bonometti L."/>
            <person name="Westerberg I."/>
            <person name="Brannstrom I.O."/>
            <person name="Guillou S."/>
            <person name="Cros-Aarteil S."/>
            <person name="Calhoun S."/>
            <person name="Haridas S."/>
            <person name="Kuo A."/>
            <person name="Mondo S."/>
            <person name="Pangilinan J."/>
            <person name="Riley R."/>
            <person name="LaButti K."/>
            <person name="Andreopoulos B."/>
            <person name="Lipzen A."/>
            <person name="Chen C."/>
            <person name="Yan M."/>
            <person name="Daum C."/>
            <person name="Ng V."/>
            <person name="Clum A."/>
            <person name="Steindorff A."/>
            <person name="Ohm R.A."/>
            <person name="Martin F."/>
            <person name="Silar P."/>
            <person name="Natvig D.O."/>
            <person name="Lalanne C."/>
            <person name="Gautier V."/>
            <person name="Ament-Velasquez S.L."/>
            <person name="Kruys A."/>
            <person name="Hutchinson M.I."/>
            <person name="Powell A.J."/>
            <person name="Barry K."/>
            <person name="Miller A.N."/>
            <person name="Grigoriev I.V."/>
            <person name="Debuchy R."/>
            <person name="Gladieux P."/>
            <person name="Hiltunen Thoren M."/>
            <person name="Johannesson H."/>
        </authorList>
    </citation>
    <scope>NUCLEOTIDE SEQUENCE</scope>
    <source>
        <strain evidence="2">CBS 731.68</strain>
    </source>
</reference>
<evidence type="ECO:0008006" key="4">
    <source>
        <dbReference type="Google" id="ProtNLM"/>
    </source>
</evidence>
<proteinExistence type="predicted"/>
<evidence type="ECO:0000313" key="2">
    <source>
        <dbReference type="EMBL" id="KAK4127521.1"/>
    </source>
</evidence>
<dbReference type="PANTHER" id="PTHR35870:SF1">
    <property type="entry name" value="PROTEIN, PUTATIVE (AFU_ORTHOLOGUE AFUA_5G03330)-RELATED"/>
    <property type="match status" value="1"/>
</dbReference>
<dbReference type="GO" id="GO:0016491">
    <property type="term" value="F:oxidoreductase activity"/>
    <property type="evidence" value="ECO:0007669"/>
    <property type="project" value="UniProtKB-KW"/>
</dbReference>
<dbReference type="Pfam" id="PF14027">
    <property type="entry name" value="Questin_oxidase"/>
    <property type="match status" value="1"/>
</dbReference>
<sequence length="427" mass="47403">MEGFHSHRNITSFLNLEGFHNHIPHHILALYGTGAPAPALQAAYAHNEGYQRPALPPHTTNQAAAPTVAFYPWPAAAKPYLGNEEYYPDLLRFFQSEIKALGSWQAAVGPYLLCSSKNEEDDDELLVRLFAGFLHPLIQLMYGVEWGQEAIVAEALAQAAVHSGDIGGFLKEAERRAVTTTTLTNSGSRGPSVMELMDEARRSERLRAAARNEDANKIRDGVLVRAKEDMIALAARVRVRPDEVEERTAEMFNAALFVAAAAALVKEGKQPKFDFFLMHHVNASSIFVTLNAQDWIPAETKARLLEWKIRMDLLQYAARGVSELSQEKLAGYQPKKPDVGGSLAEIIAHLHTFPDDGHAIKLGRATVVCHNICKAYEQEGGENWLKVKGNDTWKRVCHLIVDSVEPPGLHWVRSCGFDEAWKDVPNL</sequence>
<dbReference type="PANTHER" id="PTHR35870">
    <property type="entry name" value="PROTEIN, PUTATIVE (AFU_ORTHOLOGUE AFUA_5G03330)-RELATED"/>
    <property type="match status" value="1"/>
</dbReference>
<name>A0AAN6Z725_9PEZI</name>
<keyword evidence="3" id="KW-1185">Reference proteome</keyword>
<dbReference type="GeneID" id="87823028"/>
<dbReference type="RefSeq" id="XP_062651292.1">
    <property type="nucleotide sequence ID" value="XM_062786262.1"/>
</dbReference>
<reference evidence="2" key="2">
    <citation type="submission" date="2023-05" db="EMBL/GenBank/DDBJ databases">
        <authorList>
            <consortium name="Lawrence Berkeley National Laboratory"/>
            <person name="Steindorff A."/>
            <person name="Hensen N."/>
            <person name="Bonometti L."/>
            <person name="Westerberg I."/>
            <person name="Brannstrom I.O."/>
            <person name="Guillou S."/>
            <person name="Cros-Aarteil S."/>
            <person name="Calhoun S."/>
            <person name="Haridas S."/>
            <person name="Kuo A."/>
            <person name="Mondo S."/>
            <person name="Pangilinan J."/>
            <person name="Riley R."/>
            <person name="Labutti K."/>
            <person name="Andreopoulos B."/>
            <person name="Lipzen A."/>
            <person name="Chen C."/>
            <person name="Yanf M."/>
            <person name="Daum C."/>
            <person name="Ng V."/>
            <person name="Clum A."/>
            <person name="Ohm R."/>
            <person name="Martin F."/>
            <person name="Silar P."/>
            <person name="Natvig D."/>
            <person name="Lalanne C."/>
            <person name="Gautier V."/>
            <person name="Ament-Velasquez S.L."/>
            <person name="Kruys A."/>
            <person name="Hutchinson M.I."/>
            <person name="Powell A.J."/>
            <person name="Barry K."/>
            <person name="Miller A.N."/>
            <person name="Grigoriev I.V."/>
            <person name="Debuchy R."/>
            <person name="Gladieux P."/>
            <person name="Thoren M.H."/>
            <person name="Johannesson H."/>
        </authorList>
    </citation>
    <scope>NUCLEOTIDE SEQUENCE</scope>
    <source>
        <strain evidence="2">CBS 731.68</strain>
    </source>
</reference>
<evidence type="ECO:0000313" key="3">
    <source>
        <dbReference type="Proteomes" id="UP001302602"/>
    </source>
</evidence>
<dbReference type="EMBL" id="MU853224">
    <property type="protein sequence ID" value="KAK4127521.1"/>
    <property type="molecule type" value="Genomic_DNA"/>
</dbReference>
<organism evidence="2 3">
    <name type="scientific">Parathielavia appendiculata</name>
    <dbReference type="NCBI Taxonomy" id="2587402"/>
    <lineage>
        <taxon>Eukaryota</taxon>
        <taxon>Fungi</taxon>
        <taxon>Dikarya</taxon>
        <taxon>Ascomycota</taxon>
        <taxon>Pezizomycotina</taxon>
        <taxon>Sordariomycetes</taxon>
        <taxon>Sordariomycetidae</taxon>
        <taxon>Sordariales</taxon>
        <taxon>Chaetomiaceae</taxon>
        <taxon>Parathielavia</taxon>
    </lineage>
</organism>
<protein>
    <recommendedName>
        <fullName evidence="4">Oxidoreductase AflY</fullName>
    </recommendedName>
</protein>